<keyword evidence="5" id="KW-0411">Iron-sulfur</keyword>
<dbReference type="Gene3D" id="2.40.40.20">
    <property type="match status" value="1"/>
</dbReference>
<protein>
    <submittedName>
        <fullName evidence="7">Assimilatory nitrate reductase catalytic subunit</fullName>
    </submittedName>
</protein>
<accession>A0ABQ2KR71</accession>
<dbReference type="SUPFAM" id="SSF50692">
    <property type="entry name" value="ADC-like"/>
    <property type="match status" value="1"/>
</dbReference>
<evidence type="ECO:0000259" key="6">
    <source>
        <dbReference type="PROSITE" id="PS51669"/>
    </source>
</evidence>
<dbReference type="Gene3D" id="3.40.50.740">
    <property type="match status" value="1"/>
</dbReference>
<dbReference type="InterPro" id="IPR006656">
    <property type="entry name" value="Mopterin_OxRdtase"/>
</dbReference>
<dbReference type="Pfam" id="PF01568">
    <property type="entry name" value="Molydop_binding"/>
    <property type="match status" value="1"/>
</dbReference>
<dbReference type="SUPFAM" id="SSF53706">
    <property type="entry name" value="Formate dehydrogenase/DMSO reductase, domains 1-3"/>
    <property type="match status" value="1"/>
</dbReference>
<dbReference type="PANTHER" id="PTHR43105:SF10">
    <property type="entry name" value="NADH-QUINONE OXIDOREDUCTASE SUBUNIT G"/>
    <property type="match status" value="1"/>
</dbReference>
<reference evidence="8" key="1">
    <citation type="journal article" date="2019" name="Int. J. Syst. Evol. Microbiol.">
        <title>The Global Catalogue of Microorganisms (GCM) 10K type strain sequencing project: providing services to taxonomists for standard genome sequencing and annotation.</title>
        <authorList>
            <consortium name="The Broad Institute Genomics Platform"/>
            <consortium name="The Broad Institute Genome Sequencing Center for Infectious Disease"/>
            <person name="Wu L."/>
            <person name="Ma J."/>
        </authorList>
    </citation>
    <scope>NUCLEOTIDE SEQUENCE [LARGE SCALE GENOMIC DNA]</scope>
    <source>
        <strain evidence="8">CGMCC 1.6964</strain>
    </source>
</reference>
<sequence>MSSSLLGRPSGISEPFGGRTQCPFCSVQCKIRLSEEGVPGEKVTIRAQGDDNAASEGRLCVKGQNAHQHALSRERLLHPLIRRDGQLIRASWEEAMQAVTDLFKSTAQRYGPDAAGVYGGGSLSNESAYLLGKFARLALGTRYIDYNGRFCMSAAASAGSKTFGVDRGLTFRLSDIPQAECIILAGTNLADCQPTLMPYFNRARENGASIIVIDPRATATAAASDLHLPIRPGTDAALAAGMLKVLIEEGLIDEKFINERTRGFEEIRERALGQMPLSQTAEFCGVREDLIRRAAIMYGRAHTGMIMTARGVEQQTDGHLAVREFLNLVLATGKIGREGCGYGAITGQGNGQGGREHGQKADQLPGYRSITDQADRAYVASVWGVEPERIPGAGVSAYEMMELIHRREIRTLFVMGSNPVVSNPNVSMVEEGLRKLDGLIVADMFLSETAEMADIVLPVTSYMENAGTLTNLEGRVLLREAARPSVGESRHDWAILCEVAERLGRGSEFPFQSVEEIFDELRLASRGGRADYYGITYERLRREEGVYWPCGEDRDGGSGLMFEQSFAHADGLAVFSAPPLVETSDKAISAAYPLILTNGRVLAHYLTGVQTHRSPTLEAREVATFLEIHPSAAKRIRARDGEWVQIDSEAGSFYARCRITEKIREDTVFAPMHWGGQQNVNQATLPGLDPICKMPGFKTTPVRVSSYRGTPKKEALPRLEAGSVFPV</sequence>
<dbReference type="PROSITE" id="PS00490">
    <property type="entry name" value="MOLYBDOPTERIN_PROK_2"/>
    <property type="match status" value="1"/>
</dbReference>
<organism evidence="7 8">
    <name type="scientific">Saccharibacillus kuerlensis</name>
    <dbReference type="NCBI Taxonomy" id="459527"/>
    <lineage>
        <taxon>Bacteria</taxon>
        <taxon>Bacillati</taxon>
        <taxon>Bacillota</taxon>
        <taxon>Bacilli</taxon>
        <taxon>Bacillales</taxon>
        <taxon>Paenibacillaceae</taxon>
        <taxon>Saccharibacillus</taxon>
    </lineage>
</organism>
<keyword evidence="3" id="KW-0479">Metal-binding</keyword>
<evidence type="ECO:0000256" key="2">
    <source>
        <dbReference type="ARBA" id="ARBA00022485"/>
    </source>
</evidence>
<feature type="domain" description="4Fe-4S Mo/W bis-MGD-type" evidence="6">
    <location>
        <begin position="15"/>
        <end position="74"/>
    </location>
</feature>
<dbReference type="Pfam" id="PF04879">
    <property type="entry name" value="Molybdop_Fe4S4"/>
    <property type="match status" value="1"/>
</dbReference>
<keyword evidence="2" id="KW-0004">4Fe-4S</keyword>
<keyword evidence="4" id="KW-0408">Iron</keyword>
<dbReference type="PROSITE" id="PS51669">
    <property type="entry name" value="4FE4S_MOW_BIS_MGD"/>
    <property type="match status" value="1"/>
</dbReference>
<dbReference type="InterPro" id="IPR006655">
    <property type="entry name" value="Mopterin_OxRdtase_prok_CS"/>
</dbReference>
<dbReference type="InterPro" id="IPR006963">
    <property type="entry name" value="Mopterin_OxRdtase_4Fe-4S_dom"/>
</dbReference>
<dbReference type="SMART" id="SM00926">
    <property type="entry name" value="Molybdop_Fe4S4"/>
    <property type="match status" value="1"/>
</dbReference>
<comment type="cofactor">
    <cofactor evidence="1">
        <name>Mo-bis(molybdopterin guanine dinucleotide)</name>
        <dbReference type="ChEBI" id="CHEBI:60539"/>
    </cofactor>
</comment>
<evidence type="ECO:0000313" key="7">
    <source>
        <dbReference type="EMBL" id="GGN90932.1"/>
    </source>
</evidence>
<dbReference type="InterPro" id="IPR006657">
    <property type="entry name" value="MoPterin_dinucl-bd_dom"/>
</dbReference>
<evidence type="ECO:0000256" key="3">
    <source>
        <dbReference type="ARBA" id="ARBA00022723"/>
    </source>
</evidence>
<dbReference type="InterPro" id="IPR050123">
    <property type="entry name" value="Prok_molybdopt-oxidoreductase"/>
</dbReference>
<name>A0ABQ2KR71_9BACL</name>
<dbReference type="EMBL" id="BMLN01000001">
    <property type="protein sequence ID" value="GGN90932.1"/>
    <property type="molecule type" value="Genomic_DNA"/>
</dbReference>
<proteinExistence type="predicted"/>
<dbReference type="Pfam" id="PF00384">
    <property type="entry name" value="Molybdopterin"/>
    <property type="match status" value="1"/>
</dbReference>
<dbReference type="Proteomes" id="UP000606653">
    <property type="component" value="Unassembled WGS sequence"/>
</dbReference>
<dbReference type="PANTHER" id="PTHR43105">
    <property type="entry name" value="RESPIRATORY NITRATE REDUCTASE"/>
    <property type="match status" value="1"/>
</dbReference>
<comment type="caution">
    <text evidence="7">The sequence shown here is derived from an EMBL/GenBank/DDBJ whole genome shotgun (WGS) entry which is preliminary data.</text>
</comment>
<evidence type="ECO:0000256" key="5">
    <source>
        <dbReference type="ARBA" id="ARBA00023014"/>
    </source>
</evidence>
<dbReference type="Gene3D" id="2.20.25.90">
    <property type="entry name" value="ADC-like domains"/>
    <property type="match status" value="1"/>
</dbReference>
<evidence type="ECO:0000256" key="4">
    <source>
        <dbReference type="ARBA" id="ARBA00023004"/>
    </source>
</evidence>
<dbReference type="RefSeq" id="WP_018975123.1">
    <property type="nucleotide sequence ID" value="NZ_BMLN01000001.1"/>
</dbReference>
<dbReference type="Gene3D" id="3.40.228.10">
    <property type="entry name" value="Dimethylsulfoxide Reductase, domain 2"/>
    <property type="match status" value="1"/>
</dbReference>
<dbReference type="InterPro" id="IPR009010">
    <property type="entry name" value="Asp_de-COase-like_dom_sf"/>
</dbReference>
<evidence type="ECO:0000256" key="1">
    <source>
        <dbReference type="ARBA" id="ARBA00001942"/>
    </source>
</evidence>
<evidence type="ECO:0000313" key="8">
    <source>
        <dbReference type="Proteomes" id="UP000606653"/>
    </source>
</evidence>
<gene>
    <name evidence="7" type="primary">nasC</name>
    <name evidence="7" type="ORF">GCM10010969_01880</name>
</gene>
<dbReference type="CDD" id="cd00508">
    <property type="entry name" value="MopB_CT_Fdh-Nap-like"/>
    <property type="match status" value="1"/>
</dbReference>
<keyword evidence="8" id="KW-1185">Reference proteome</keyword>